<evidence type="ECO:0000313" key="13">
    <source>
        <dbReference type="EMBL" id="KMZ59148.1"/>
    </source>
</evidence>
<proteinExistence type="inferred from homology"/>
<feature type="signal peptide" evidence="11">
    <location>
        <begin position="1"/>
        <end position="25"/>
    </location>
</feature>
<keyword evidence="6" id="KW-0560">Oxidoreductase</keyword>
<comment type="subcellular location">
    <subcellularLocation>
        <location evidence="2">Cell membrane</location>
        <topology evidence="2">Lipid-anchor</topology>
    </subcellularLocation>
</comment>
<evidence type="ECO:0000256" key="9">
    <source>
        <dbReference type="ARBA" id="ARBA00023288"/>
    </source>
</evidence>
<dbReference type="InterPro" id="IPR011042">
    <property type="entry name" value="6-blade_b-propeller_TolB-like"/>
</dbReference>
<evidence type="ECO:0000256" key="5">
    <source>
        <dbReference type="ARBA" id="ARBA00022891"/>
    </source>
</evidence>
<organism evidence="13 14">
    <name type="scientific">Zostera marina</name>
    <name type="common">Eelgrass</name>
    <dbReference type="NCBI Taxonomy" id="29655"/>
    <lineage>
        <taxon>Eukaryota</taxon>
        <taxon>Viridiplantae</taxon>
        <taxon>Streptophyta</taxon>
        <taxon>Embryophyta</taxon>
        <taxon>Tracheophyta</taxon>
        <taxon>Spermatophyta</taxon>
        <taxon>Magnoliopsida</taxon>
        <taxon>Liliopsida</taxon>
        <taxon>Zosteraceae</taxon>
        <taxon>Zostera</taxon>
    </lineage>
</organism>
<feature type="domain" description="Glucose/Sorbosone dehydrogenase" evidence="12">
    <location>
        <begin position="247"/>
        <end position="549"/>
    </location>
</feature>
<dbReference type="STRING" id="29655.A0A0K9NRD3"/>
<comment type="caution">
    <text evidence="13">The sequence shown here is derived from an EMBL/GenBank/DDBJ whole genome shotgun (WGS) entry which is preliminary data.</text>
</comment>
<evidence type="ECO:0000256" key="4">
    <source>
        <dbReference type="ARBA" id="ARBA00022729"/>
    </source>
</evidence>
<evidence type="ECO:0000313" key="14">
    <source>
        <dbReference type="Proteomes" id="UP000036987"/>
    </source>
</evidence>
<keyword evidence="9" id="KW-0449">Lipoprotein</keyword>
<protein>
    <submittedName>
        <fullName evidence="13">Hedgehog-interacting-like protein</fullName>
    </submittedName>
</protein>
<evidence type="ECO:0000256" key="10">
    <source>
        <dbReference type="ARBA" id="ARBA00061483"/>
    </source>
</evidence>
<keyword evidence="3" id="KW-1003">Cell membrane</keyword>
<keyword evidence="5" id="KW-0634">PQQ</keyword>
<comment type="cofactor">
    <cofactor evidence="1">
        <name>pyrroloquinoline quinone</name>
        <dbReference type="ChEBI" id="CHEBI:58442"/>
    </cofactor>
</comment>
<feature type="chain" id="PRO_5005527308" evidence="11">
    <location>
        <begin position="26"/>
        <end position="668"/>
    </location>
</feature>
<keyword evidence="7" id="KW-0472">Membrane</keyword>
<dbReference type="GO" id="GO:0005886">
    <property type="term" value="C:plasma membrane"/>
    <property type="evidence" value="ECO:0007669"/>
    <property type="project" value="UniProtKB-SubCell"/>
</dbReference>
<dbReference type="InterPro" id="IPR011041">
    <property type="entry name" value="Quinoprot_gluc/sorb_DH_b-prop"/>
</dbReference>
<keyword evidence="4 11" id="KW-0732">Signal</keyword>
<dbReference type="SUPFAM" id="SSF50952">
    <property type="entry name" value="Soluble quinoprotein glucose dehydrogenase"/>
    <property type="match status" value="1"/>
</dbReference>
<dbReference type="PANTHER" id="PTHR19328:SF13">
    <property type="entry name" value="HIPL1 PROTEIN"/>
    <property type="match status" value="1"/>
</dbReference>
<evidence type="ECO:0000259" key="12">
    <source>
        <dbReference type="Pfam" id="PF07995"/>
    </source>
</evidence>
<name>A0A0K9NRD3_ZOSMR</name>
<dbReference type="FunFam" id="2.120.10.30:FF:000067">
    <property type="entry name" value="HHIP-like 1"/>
    <property type="match status" value="1"/>
</dbReference>
<evidence type="ECO:0000256" key="6">
    <source>
        <dbReference type="ARBA" id="ARBA00023002"/>
    </source>
</evidence>
<evidence type="ECO:0000256" key="2">
    <source>
        <dbReference type="ARBA" id="ARBA00004193"/>
    </source>
</evidence>
<sequence>MPHPRPVCHLLINLVCVFIFTAASAYPLCTNWRAPITTNASLPFCSHNGTTCCTTSDDMALELQLTAMNISDAACNSIIKDVLCAKCDPFSFDLYINESSRNTRTVPILCSNTCQANNEVSSSDSCSEFCSEVWETCKDVSMNRSLFSSSTTILESKTDFCREFGSSESNNLTTCFDGKSAVHINSTAKNSAPAPKGLCIEKLGNGSYLNMVAHPDGSDRVFLSNQEGKIFLARVPPQGSGRTLELNKSTSAFLDLTNVVHYDAEFGMLGIAFHPNFTSNGRFFVSYNCDKNKGGTSCVGRCSCNVESGCDISELGNDNGALPCQYQSVIAEFTASKDFMSANPSEVRRIFTMGLPFTTHHAGQILFGLTDGYLYFMMGDGSKDGDVFNFAQNKKSLLGKIMRFDVDLIPSGNLSGDSWGNYSIPNDNPYIEQSESRPEIWALGFRNPWRCSFDLERPWYFFCADVGQDNYEEVNLVSKGGNYGWSIYEGPAIFKRSLATANTIFPVMNYNRSIIKNTDVKSASITGGYVYRSQTDPCMFGRYLFADLYATSIWEGTETPENSGNYTTTQLQFDCASDSPIACDYKQGVSIPSLQLIFSFGEDNHRDVFILTSSGLYRIVPPSRCNYDCPIEKIATPPTSPPTSSSSPCLSRQLKNIILFFFFTFAVC</sequence>
<dbReference type="InterPro" id="IPR012938">
    <property type="entry name" value="Glc/Sorbosone_DH"/>
</dbReference>
<comment type="similarity">
    <text evidence="10">Belongs to the PQQ oxidoreductase GdhB family.</text>
</comment>
<keyword evidence="8" id="KW-0325">Glycoprotein</keyword>
<dbReference type="Gene3D" id="2.120.10.30">
    <property type="entry name" value="TolB, C-terminal domain"/>
    <property type="match status" value="1"/>
</dbReference>
<evidence type="ECO:0000256" key="8">
    <source>
        <dbReference type="ARBA" id="ARBA00023180"/>
    </source>
</evidence>
<reference evidence="14" key="1">
    <citation type="journal article" date="2016" name="Nature">
        <title>The genome of the seagrass Zostera marina reveals angiosperm adaptation to the sea.</title>
        <authorList>
            <person name="Olsen J.L."/>
            <person name="Rouze P."/>
            <person name="Verhelst B."/>
            <person name="Lin Y.-C."/>
            <person name="Bayer T."/>
            <person name="Collen J."/>
            <person name="Dattolo E."/>
            <person name="De Paoli E."/>
            <person name="Dittami S."/>
            <person name="Maumus F."/>
            <person name="Michel G."/>
            <person name="Kersting A."/>
            <person name="Lauritano C."/>
            <person name="Lohaus R."/>
            <person name="Toepel M."/>
            <person name="Tonon T."/>
            <person name="Vanneste K."/>
            <person name="Amirebrahimi M."/>
            <person name="Brakel J."/>
            <person name="Bostroem C."/>
            <person name="Chovatia M."/>
            <person name="Grimwood J."/>
            <person name="Jenkins J.W."/>
            <person name="Jueterbock A."/>
            <person name="Mraz A."/>
            <person name="Stam W.T."/>
            <person name="Tice H."/>
            <person name="Bornberg-Bauer E."/>
            <person name="Green P.J."/>
            <person name="Pearson G.A."/>
            <person name="Procaccini G."/>
            <person name="Duarte C.M."/>
            <person name="Schmutz J."/>
            <person name="Reusch T.B.H."/>
            <person name="Van de Peer Y."/>
        </authorList>
    </citation>
    <scope>NUCLEOTIDE SEQUENCE [LARGE SCALE GENOMIC DNA]</scope>
    <source>
        <strain evidence="14">cv. Finnish</strain>
    </source>
</reference>
<gene>
    <name evidence="13" type="ORF">ZOSMA_6G00790</name>
</gene>
<evidence type="ECO:0000256" key="3">
    <source>
        <dbReference type="ARBA" id="ARBA00022475"/>
    </source>
</evidence>
<evidence type="ECO:0000256" key="1">
    <source>
        <dbReference type="ARBA" id="ARBA00001931"/>
    </source>
</evidence>
<dbReference type="PANTHER" id="PTHR19328">
    <property type="entry name" value="HEDGEHOG-INTERACTING PROTEIN"/>
    <property type="match status" value="1"/>
</dbReference>
<dbReference type="OrthoDB" id="10266706at2759"/>
<dbReference type="EMBL" id="LFYR01001803">
    <property type="protein sequence ID" value="KMZ59148.1"/>
    <property type="molecule type" value="Genomic_DNA"/>
</dbReference>
<keyword evidence="14" id="KW-1185">Reference proteome</keyword>
<dbReference type="GO" id="GO:0016491">
    <property type="term" value="F:oxidoreductase activity"/>
    <property type="evidence" value="ECO:0007669"/>
    <property type="project" value="UniProtKB-KW"/>
</dbReference>
<dbReference type="AlphaFoldDB" id="A0A0K9NRD3"/>
<dbReference type="OMA" id="SQIDFCN"/>
<dbReference type="Proteomes" id="UP000036987">
    <property type="component" value="Unassembled WGS sequence"/>
</dbReference>
<dbReference type="Pfam" id="PF07995">
    <property type="entry name" value="GSDH"/>
    <property type="match status" value="1"/>
</dbReference>
<evidence type="ECO:0000256" key="11">
    <source>
        <dbReference type="SAM" id="SignalP"/>
    </source>
</evidence>
<accession>A0A0K9NRD3</accession>
<evidence type="ECO:0000256" key="7">
    <source>
        <dbReference type="ARBA" id="ARBA00023136"/>
    </source>
</evidence>